<feature type="region of interest" description="Disordered" evidence="1">
    <location>
        <begin position="107"/>
        <end position="139"/>
    </location>
</feature>
<sequence length="300" mass="30779">MTNPEDPRTPQERAYDPAEQQAPDETVQWARPADGPTQQLGPVGTPAPEQPTEQYYTADPYQAYGAQAPEATQAYPTQAYPTQAYPAYDPRYDPQAAPPNATQAYPTYYGAGGYPPGGYPPPGQPPTGEVPPLENGQGNKPGRRVGLWAAAGAGVVLLALGLIVGLMLNGNSDESDTAAAPSPRTSAPAVPPRAGAPTTEPETTSPFENLPGGIGDVIGNAGTAMGTITANDGGTLTIDGLGGTTITVKTTPDTSLISLTANSIAELKPGESVLVQGDKVKDGTLTAKLIIGTTLPEFGN</sequence>
<feature type="transmembrane region" description="Helical" evidence="2">
    <location>
        <begin position="145"/>
        <end position="168"/>
    </location>
</feature>
<evidence type="ECO:0000256" key="2">
    <source>
        <dbReference type="SAM" id="Phobius"/>
    </source>
</evidence>
<keyword evidence="2" id="KW-0472">Membrane</keyword>
<evidence type="ECO:0000313" key="5">
    <source>
        <dbReference type="Proteomes" id="UP000006892"/>
    </source>
</evidence>
<feature type="compositionally biased region" description="Basic and acidic residues" evidence="1">
    <location>
        <begin position="1"/>
        <end position="16"/>
    </location>
</feature>
<reference evidence="4" key="1">
    <citation type="journal article" date="2010" name="PLoS Genet.">
        <title>The genome of a pathogenic rhodococcus: cooptive virulence underpinned by key gene acquisitions.</title>
        <authorList>
            <person name="Letek M."/>
            <person name="Gonzalez P."/>
            <person name="Macarthur I."/>
            <person name="Rodriguez H."/>
            <person name="Freeman T.C."/>
            <person name="Valero-Rello A."/>
            <person name="Blanco M."/>
            <person name="Buckley T."/>
            <person name="Cherevach I."/>
            <person name="Fahey R."/>
            <person name="Hapeshi A."/>
            <person name="Holdstock J."/>
            <person name="Leadon D."/>
            <person name="Navas J."/>
            <person name="Ocampo A."/>
            <person name="Quail M.A."/>
            <person name="Sanders M."/>
            <person name="Scortti M.M."/>
            <person name="Prescott J.F."/>
            <person name="Fogarty U."/>
            <person name="Meijer W.G."/>
            <person name="Parkhill J."/>
            <person name="Bentley S.D."/>
            <person name="Vazquez-Boland J.A."/>
        </authorList>
    </citation>
    <scope>NUCLEOTIDE SEQUENCE [LARGE SCALE GENOMIC DNA]</scope>
    <source>
        <strain evidence="4 5">103S</strain>
    </source>
</reference>
<keyword evidence="2" id="KW-0812">Transmembrane</keyword>
<proteinExistence type="predicted"/>
<dbReference type="Proteomes" id="UP001154400">
    <property type="component" value="Chromosome"/>
</dbReference>
<feature type="compositionally biased region" description="Pro residues" evidence="1">
    <location>
        <begin position="117"/>
        <end position="129"/>
    </location>
</feature>
<feature type="domain" description="DUF5666" evidence="3">
    <location>
        <begin position="226"/>
        <end position="290"/>
    </location>
</feature>
<dbReference type="RefSeq" id="WP_013417155.1">
    <property type="nucleotide sequence ID" value="NC_014659.1"/>
</dbReference>
<protein>
    <submittedName>
        <fullName evidence="4">Membrane protein</fullName>
    </submittedName>
</protein>
<name>A0A3S5YBN2_RHOH1</name>
<evidence type="ECO:0000256" key="1">
    <source>
        <dbReference type="SAM" id="MobiDB-lite"/>
    </source>
</evidence>
<evidence type="ECO:0000259" key="3">
    <source>
        <dbReference type="Pfam" id="PF18914"/>
    </source>
</evidence>
<dbReference type="AlphaFoldDB" id="A0A3S5YBN2"/>
<feature type="region of interest" description="Disordered" evidence="1">
    <location>
        <begin position="1"/>
        <end position="76"/>
    </location>
</feature>
<dbReference type="Pfam" id="PF18914">
    <property type="entry name" value="DUF5666"/>
    <property type="match status" value="1"/>
</dbReference>
<organism evidence="4">
    <name type="scientific">Rhodococcus hoagii (strain 103S)</name>
    <name type="common">Rhodococcus equi</name>
    <dbReference type="NCBI Taxonomy" id="685727"/>
    <lineage>
        <taxon>Bacteria</taxon>
        <taxon>Bacillati</taxon>
        <taxon>Actinomycetota</taxon>
        <taxon>Actinomycetes</taxon>
        <taxon>Mycobacteriales</taxon>
        <taxon>Nocardiaceae</taxon>
        <taxon>Prescottella</taxon>
    </lineage>
</organism>
<dbReference type="KEGG" id="req:REQ_39940"/>
<feature type="region of interest" description="Disordered" evidence="1">
    <location>
        <begin position="173"/>
        <end position="211"/>
    </location>
</feature>
<keyword evidence="2" id="KW-1133">Transmembrane helix</keyword>
<accession>A0A3S5YBN2</accession>
<dbReference type="InterPro" id="IPR043724">
    <property type="entry name" value="DUF5666"/>
</dbReference>
<gene>
    <name evidence="4" type="ordered locus">REQ_39940</name>
</gene>
<feature type="compositionally biased region" description="Low complexity" evidence="1">
    <location>
        <begin position="177"/>
        <end position="188"/>
    </location>
</feature>
<dbReference type="EMBL" id="FN563149">
    <property type="protein sequence ID" value="CBH49976.1"/>
    <property type="molecule type" value="Genomic_DNA"/>
</dbReference>
<evidence type="ECO:0000313" key="4">
    <source>
        <dbReference type="EMBL" id="CBH49976.1"/>
    </source>
</evidence>